<accession>B4RD68</accession>
<dbReference type="SUPFAM" id="SSF141091">
    <property type="entry name" value="L21p-like"/>
    <property type="match status" value="1"/>
</dbReference>
<feature type="compositionally biased region" description="Basic and acidic residues" evidence="6">
    <location>
        <begin position="155"/>
        <end position="165"/>
    </location>
</feature>
<gene>
    <name evidence="4 7" type="primary">rplU</name>
    <name evidence="7" type="ordered locus">PHZ_c0258</name>
</gene>
<feature type="compositionally biased region" description="Low complexity" evidence="6">
    <location>
        <begin position="141"/>
        <end position="153"/>
    </location>
</feature>
<protein>
    <recommendedName>
        <fullName evidence="4">Large ribosomal subunit protein bL21</fullName>
    </recommendedName>
</protein>
<evidence type="ECO:0000256" key="4">
    <source>
        <dbReference type="HAMAP-Rule" id="MF_01363"/>
    </source>
</evidence>
<dbReference type="Proteomes" id="UP000001868">
    <property type="component" value="Chromosome"/>
</dbReference>
<sequence length="217" mass="22531">MYAVIKTGGKQYRVQPGDLLVVEKLEGEPGANVAFGEVLMLGDGDAVTVGAPTVAGASVAATLIETRKGDKVKIFKKIRRQGYRRTRGHRQLESVLRVTAIAANGKEAKWDGKVDLTTKAELDARARGLTFQAPVGAKAEAAPAPKAKAAPKAKSAKEVVEDPAVKEAMASAETNAPVEAEAKKAAPKKAAAPKAEAAAEKKPAAKKAAKKDEGAAE</sequence>
<comment type="similarity">
    <text evidence="1 4 5">Belongs to the bacterial ribosomal protein bL21 family.</text>
</comment>
<evidence type="ECO:0000256" key="6">
    <source>
        <dbReference type="SAM" id="MobiDB-lite"/>
    </source>
</evidence>
<evidence type="ECO:0000256" key="5">
    <source>
        <dbReference type="RuleBase" id="RU000562"/>
    </source>
</evidence>
<dbReference type="InterPro" id="IPR001787">
    <property type="entry name" value="Ribosomal_bL21"/>
</dbReference>
<evidence type="ECO:0000256" key="2">
    <source>
        <dbReference type="ARBA" id="ARBA00022980"/>
    </source>
</evidence>
<dbReference type="KEGG" id="pzu:PHZ_c0258"/>
<reference evidence="7 8" key="1">
    <citation type="journal article" date="2008" name="BMC Genomics">
        <title>Complete genome of Phenylobacterium zucineum - a novel facultative intracellular bacterium isolated from human erythroleukemia cell line K562.</title>
        <authorList>
            <person name="Luo Y."/>
            <person name="Xu X."/>
            <person name="Ding Z."/>
            <person name="Liu Z."/>
            <person name="Zhang B."/>
            <person name="Yan Z."/>
            <person name="Sun J."/>
            <person name="Hu S."/>
            <person name="Hu X."/>
        </authorList>
    </citation>
    <scope>NUCLEOTIDE SEQUENCE [LARGE SCALE GENOMIC DNA]</scope>
    <source>
        <strain evidence="7 8">HLK1</strain>
    </source>
</reference>
<dbReference type="GO" id="GO:0005840">
    <property type="term" value="C:ribosome"/>
    <property type="evidence" value="ECO:0007669"/>
    <property type="project" value="UniProtKB-KW"/>
</dbReference>
<dbReference type="AlphaFoldDB" id="B4RD68"/>
<dbReference type="GO" id="GO:1990904">
    <property type="term" value="C:ribonucleoprotein complex"/>
    <property type="evidence" value="ECO:0007669"/>
    <property type="project" value="UniProtKB-KW"/>
</dbReference>
<dbReference type="eggNOG" id="COG0261">
    <property type="taxonomic scope" value="Bacteria"/>
</dbReference>
<keyword evidence="2 4" id="KW-0689">Ribosomal protein</keyword>
<name>B4RD68_PHEZH</name>
<dbReference type="HOGENOM" id="CLU_061463_1_1_5"/>
<proteinExistence type="inferred from homology"/>
<dbReference type="OrthoDB" id="9813334at2"/>
<evidence type="ECO:0000313" key="8">
    <source>
        <dbReference type="Proteomes" id="UP000001868"/>
    </source>
</evidence>
<dbReference type="GO" id="GO:0005737">
    <property type="term" value="C:cytoplasm"/>
    <property type="evidence" value="ECO:0007669"/>
    <property type="project" value="UniProtKB-ARBA"/>
</dbReference>
<dbReference type="HAMAP" id="MF_01363">
    <property type="entry name" value="Ribosomal_bL21"/>
    <property type="match status" value="1"/>
</dbReference>
<comment type="subunit">
    <text evidence="4">Part of the 50S ribosomal subunit. Contacts protein L20.</text>
</comment>
<dbReference type="GO" id="GO:0006412">
    <property type="term" value="P:translation"/>
    <property type="evidence" value="ECO:0007669"/>
    <property type="project" value="UniProtKB-UniRule"/>
</dbReference>
<feature type="region of interest" description="Disordered" evidence="6">
    <location>
        <begin position="141"/>
        <end position="217"/>
    </location>
</feature>
<keyword evidence="4 5" id="KW-0699">rRNA-binding</keyword>
<keyword evidence="8" id="KW-1185">Reference proteome</keyword>
<dbReference type="NCBIfam" id="TIGR00061">
    <property type="entry name" value="L21"/>
    <property type="match status" value="1"/>
</dbReference>
<dbReference type="InterPro" id="IPR036164">
    <property type="entry name" value="bL21-like_sf"/>
</dbReference>
<dbReference type="GO" id="GO:0019843">
    <property type="term" value="F:rRNA binding"/>
    <property type="evidence" value="ECO:0007669"/>
    <property type="project" value="UniProtKB-UniRule"/>
</dbReference>
<dbReference type="Pfam" id="PF00829">
    <property type="entry name" value="Ribosomal_L21p"/>
    <property type="match status" value="1"/>
</dbReference>
<dbReference type="EMBL" id="CP000747">
    <property type="protein sequence ID" value="ACG76672.1"/>
    <property type="molecule type" value="Genomic_DNA"/>
</dbReference>
<comment type="function">
    <text evidence="4 5">This protein binds to 23S rRNA in the presence of protein L20.</text>
</comment>
<dbReference type="STRING" id="450851.PHZ_c0258"/>
<evidence type="ECO:0000256" key="3">
    <source>
        <dbReference type="ARBA" id="ARBA00023274"/>
    </source>
</evidence>
<dbReference type="PANTHER" id="PTHR21349:SF0">
    <property type="entry name" value="LARGE RIBOSOMAL SUBUNIT PROTEIN BL21M"/>
    <property type="match status" value="1"/>
</dbReference>
<keyword evidence="3 4" id="KW-0687">Ribonucleoprotein</keyword>
<evidence type="ECO:0000256" key="1">
    <source>
        <dbReference type="ARBA" id="ARBA00008563"/>
    </source>
</evidence>
<dbReference type="InterPro" id="IPR028909">
    <property type="entry name" value="bL21-like"/>
</dbReference>
<keyword evidence="4 5" id="KW-0694">RNA-binding</keyword>
<dbReference type="PANTHER" id="PTHR21349">
    <property type="entry name" value="50S RIBOSOMAL PROTEIN L21"/>
    <property type="match status" value="1"/>
</dbReference>
<organism evidence="7 8">
    <name type="scientific">Phenylobacterium zucineum (strain HLK1)</name>
    <dbReference type="NCBI Taxonomy" id="450851"/>
    <lineage>
        <taxon>Bacteria</taxon>
        <taxon>Pseudomonadati</taxon>
        <taxon>Pseudomonadota</taxon>
        <taxon>Alphaproteobacteria</taxon>
        <taxon>Caulobacterales</taxon>
        <taxon>Caulobacteraceae</taxon>
        <taxon>Phenylobacterium</taxon>
    </lineage>
</organism>
<evidence type="ECO:0000313" key="7">
    <source>
        <dbReference type="EMBL" id="ACG76672.1"/>
    </source>
</evidence>
<dbReference type="GO" id="GO:0003735">
    <property type="term" value="F:structural constituent of ribosome"/>
    <property type="evidence" value="ECO:0007669"/>
    <property type="project" value="InterPro"/>
</dbReference>